<name>A0ACB9S381_9MYRT</name>
<dbReference type="EMBL" id="CM042881">
    <property type="protein sequence ID" value="KAI4385630.1"/>
    <property type="molecule type" value="Genomic_DNA"/>
</dbReference>
<evidence type="ECO:0000313" key="1">
    <source>
        <dbReference type="EMBL" id="KAI4385630.1"/>
    </source>
</evidence>
<accession>A0ACB9S381</accession>
<organism evidence="1 2">
    <name type="scientific">Melastoma candidum</name>
    <dbReference type="NCBI Taxonomy" id="119954"/>
    <lineage>
        <taxon>Eukaryota</taxon>
        <taxon>Viridiplantae</taxon>
        <taxon>Streptophyta</taxon>
        <taxon>Embryophyta</taxon>
        <taxon>Tracheophyta</taxon>
        <taxon>Spermatophyta</taxon>
        <taxon>Magnoliopsida</taxon>
        <taxon>eudicotyledons</taxon>
        <taxon>Gunneridae</taxon>
        <taxon>Pentapetalae</taxon>
        <taxon>rosids</taxon>
        <taxon>malvids</taxon>
        <taxon>Myrtales</taxon>
        <taxon>Melastomataceae</taxon>
        <taxon>Melastomatoideae</taxon>
        <taxon>Melastomateae</taxon>
        <taxon>Melastoma</taxon>
    </lineage>
</organism>
<comment type="caution">
    <text evidence="1">The sequence shown here is derived from an EMBL/GenBank/DDBJ whole genome shotgun (WGS) entry which is preliminary data.</text>
</comment>
<sequence length="86" mass="9149">MGNALRSLFSQCFGPFSADDNYGGTLGPHGVSAATVGVSALAHDLFNFEITSNVPEGLSSHVISSRKAQANWYDPPPLFLSLDYLC</sequence>
<keyword evidence="2" id="KW-1185">Reference proteome</keyword>
<proteinExistence type="predicted"/>
<reference evidence="2" key="1">
    <citation type="journal article" date="2023" name="Front. Plant Sci.">
        <title>Chromosomal-level genome assembly of Melastoma candidum provides insights into trichome evolution.</title>
        <authorList>
            <person name="Zhong Y."/>
            <person name="Wu W."/>
            <person name="Sun C."/>
            <person name="Zou P."/>
            <person name="Liu Y."/>
            <person name="Dai S."/>
            <person name="Zhou R."/>
        </authorList>
    </citation>
    <scope>NUCLEOTIDE SEQUENCE [LARGE SCALE GENOMIC DNA]</scope>
</reference>
<protein>
    <submittedName>
        <fullName evidence="1">Uncharacterized protein</fullName>
    </submittedName>
</protein>
<gene>
    <name evidence="1" type="ORF">MLD38_003630</name>
</gene>
<evidence type="ECO:0000313" key="2">
    <source>
        <dbReference type="Proteomes" id="UP001057402"/>
    </source>
</evidence>
<dbReference type="Proteomes" id="UP001057402">
    <property type="component" value="Chromosome 2"/>
</dbReference>